<reference evidence="10" key="1">
    <citation type="journal article" date="2013" name="Stand. Genomic Sci.">
        <title>Complete genome sequence of Coriobacterium glomerans type strain (PW2(T)) from the midgut of Pyrrhocoris apterus L. (red soldier bug).</title>
        <authorList>
            <person name="Stackebrandt E."/>
            <person name="Zeytun A."/>
            <person name="Lapidus A."/>
            <person name="Nolan M."/>
            <person name="Lucas S."/>
            <person name="Hammon N."/>
            <person name="Deshpande S."/>
            <person name="Cheng J.F."/>
            <person name="Tapia R."/>
            <person name="Goodwin L.A."/>
            <person name="Pitluck S."/>
            <person name="Liolios K."/>
            <person name="Pagani I."/>
            <person name="Ivanova N."/>
            <person name="Mavromatis K."/>
            <person name="Mikhailova N."/>
            <person name="Huntemann M."/>
            <person name="Pati A."/>
            <person name="Chen A."/>
            <person name="Palaniappan K."/>
            <person name="Chang Y.J."/>
            <person name="Land M."/>
            <person name="Hauser L."/>
            <person name="Rohde M."/>
            <person name="Pukall R."/>
            <person name="Goker M."/>
            <person name="Detter J.C."/>
            <person name="Woyke T."/>
            <person name="Bristow J."/>
            <person name="Eisen J.A."/>
            <person name="Markowitz V."/>
            <person name="Hugenholtz P."/>
            <person name="Kyrpides N.C."/>
            <person name="Klenk H.P."/>
        </authorList>
    </citation>
    <scope>NUCLEOTIDE SEQUENCE</scope>
    <source>
        <strain evidence="10">ATCC 49209 / DSM 20642 / JCM 10262 / PW2</strain>
    </source>
</reference>
<evidence type="ECO:0000256" key="8">
    <source>
        <dbReference type="SAM" id="Phobius"/>
    </source>
</evidence>
<dbReference type="Pfam" id="PF01306">
    <property type="entry name" value="LacY_symp"/>
    <property type="match status" value="1"/>
</dbReference>
<dbReference type="STRING" id="700015.Corgl_0589"/>
<feature type="transmembrane region" description="Helical" evidence="8">
    <location>
        <begin position="20"/>
        <end position="39"/>
    </location>
</feature>
<feature type="transmembrane region" description="Helical" evidence="8">
    <location>
        <begin position="267"/>
        <end position="287"/>
    </location>
</feature>
<protein>
    <submittedName>
        <fullName evidence="9">Oligosaccharide/H+ symporter, major facilitator superfamily (MFS)</fullName>
    </submittedName>
</protein>
<keyword evidence="5 8" id="KW-0812">Transmembrane</keyword>
<accession>F2NBG7</accession>
<dbReference type="Gene3D" id="1.20.1250.20">
    <property type="entry name" value="MFS general substrate transporter like domains"/>
    <property type="match status" value="2"/>
</dbReference>
<gene>
    <name evidence="9" type="ordered locus">Corgl_0589</name>
</gene>
<feature type="transmembrane region" description="Helical" evidence="8">
    <location>
        <begin position="357"/>
        <end position="378"/>
    </location>
</feature>
<sequence length="423" mass="46708">MATERTNAFKNPCYRSSSLIILLFFTGWGIWWSFFQIWLTGTLHFSGAEVGTIYSFNSAATLVVMFLYGAIQDHLGIRRTLLIVCAALQMLLGPFFTWIYAPLLHGSFYAGTVIGAVYLSFAFLAASPTFEAVTERFSRRFGFEYGQARAWGSFGYALSALAAGLLFVVSPYLVFWASSAIATVLLVVMICDGASSRASCARISDGRESEQNRTTPSLREILSVFKLRALWQIIAYIILSWTFYTVFDQQMFPDFYTKFFNGSTGQAMYGALNSLEVLLEALMMACVPWLMRRAGVRRTLLLGVVIMIVRIGGCGLVTNPVGVSLIKLLHAPETALFVVGLFRYFTLHFDTKVSATLYMVGFQIAAQIGQIIFSTPLGAVRDGIGYSSTFLLIAGIVAVAGIYALFILKRDDQDVEGQPLSTK</sequence>
<dbReference type="RefSeq" id="WP_013708446.1">
    <property type="nucleotide sequence ID" value="NC_015389.1"/>
</dbReference>
<dbReference type="PANTHER" id="PTHR23522">
    <property type="entry name" value="BLL5896 PROTEIN"/>
    <property type="match status" value="1"/>
</dbReference>
<feature type="transmembrane region" description="Helical" evidence="8">
    <location>
        <begin position="384"/>
        <end position="408"/>
    </location>
</feature>
<comment type="subcellular location">
    <subcellularLocation>
        <location evidence="1">Cell inner membrane</location>
        <topology evidence="1">Multi-pass membrane protein</topology>
    </subcellularLocation>
</comment>
<evidence type="ECO:0000256" key="7">
    <source>
        <dbReference type="ARBA" id="ARBA00023136"/>
    </source>
</evidence>
<dbReference type="GO" id="GO:0015528">
    <property type="term" value="F:lactose:proton symporter activity"/>
    <property type="evidence" value="ECO:0007669"/>
    <property type="project" value="TreeGrafter"/>
</dbReference>
<evidence type="ECO:0000256" key="3">
    <source>
        <dbReference type="ARBA" id="ARBA00022475"/>
    </source>
</evidence>
<proteinExistence type="predicted"/>
<feature type="transmembrane region" description="Helical" evidence="8">
    <location>
        <begin position="173"/>
        <end position="194"/>
    </location>
</feature>
<dbReference type="AlphaFoldDB" id="F2NBG7"/>
<dbReference type="OrthoDB" id="9150135at2"/>
<feature type="transmembrane region" description="Helical" evidence="8">
    <location>
        <begin position="51"/>
        <end position="69"/>
    </location>
</feature>
<dbReference type="NCBIfam" id="NF007077">
    <property type="entry name" value="PRK09528.1"/>
    <property type="match status" value="1"/>
</dbReference>
<dbReference type="GO" id="GO:0005886">
    <property type="term" value="C:plasma membrane"/>
    <property type="evidence" value="ECO:0007669"/>
    <property type="project" value="UniProtKB-SubCell"/>
</dbReference>
<feature type="transmembrane region" description="Helical" evidence="8">
    <location>
        <begin position="81"/>
        <end position="101"/>
    </location>
</feature>
<dbReference type="Proteomes" id="UP000006851">
    <property type="component" value="Chromosome"/>
</dbReference>
<evidence type="ECO:0000256" key="4">
    <source>
        <dbReference type="ARBA" id="ARBA00022519"/>
    </source>
</evidence>
<dbReference type="InterPro" id="IPR000576">
    <property type="entry name" value="LacY/RafB_perm_fam"/>
</dbReference>
<dbReference type="PANTHER" id="PTHR23522:SF10">
    <property type="entry name" value="3-PHENYLPROPIONIC ACID TRANSPORTER-RELATED"/>
    <property type="match status" value="1"/>
</dbReference>
<dbReference type="NCBIfam" id="TIGR00882">
    <property type="entry name" value="2A0105"/>
    <property type="match status" value="1"/>
</dbReference>
<dbReference type="eggNOG" id="COG2211">
    <property type="taxonomic scope" value="Bacteria"/>
</dbReference>
<dbReference type="EMBL" id="CP002628">
    <property type="protein sequence ID" value="AEB06703.1"/>
    <property type="molecule type" value="Genomic_DNA"/>
</dbReference>
<keyword evidence="4" id="KW-0997">Cell inner membrane</keyword>
<evidence type="ECO:0000256" key="6">
    <source>
        <dbReference type="ARBA" id="ARBA00022989"/>
    </source>
</evidence>
<evidence type="ECO:0000256" key="1">
    <source>
        <dbReference type="ARBA" id="ARBA00004429"/>
    </source>
</evidence>
<name>F2NBG7_CORGP</name>
<feature type="transmembrane region" description="Helical" evidence="8">
    <location>
        <begin position="107"/>
        <end position="127"/>
    </location>
</feature>
<keyword evidence="6 8" id="KW-1133">Transmembrane helix</keyword>
<keyword evidence="7 8" id="KW-0472">Membrane</keyword>
<keyword evidence="10" id="KW-1185">Reference proteome</keyword>
<dbReference type="GO" id="GO:0030395">
    <property type="term" value="F:lactose binding"/>
    <property type="evidence" value="ECO:0007669"/>
    <property type="project" value="TreeGrafter"/>
</dbReference>
<dbReference type="SUPFAM" id="SSF103473">
    <property type="entry name" value="MFS general substrate transporter"/>
    <property type="match status" value="1"/>
</dbReference>
<evidence type="ECO:0000313" key="9">
    <source>
        <dbReference type="EMBL" id="AEB06703.1"/>
    </source>
</evidence>
<keyword evidence="2" id="KW-0813">Transport</keyword>
<evidence type="ECO:0000256" key="5">
    <source>
        <dbReference type="ARBA" id="ARBA00022692"/>
    </source>
</evidence>
<keyword evidence="3" id="KW-1003">Cell membrane</keyword>
<feature type="transmembrane region" description="Helical" evidence="8">
    <location>
        <begin position="229"/>
        <end position="247"/>
    </location>
</feature>
<evidence type="ECO:0000313" key="10">
    <source>
        <dbReference type="Proteomes" id="UP000006851"/>
    </source>
</evidence>
<dbReference type="HOGENOM" id="CLU_055585_0_0_11"/>
<dbReference type="InterPro" id="IPR036259">
    <property type="entry name" value="MFS_trans_sf"/>
</dbReference>
<feature type="transmembrane region" description="Helical" evidence="8">
    <location>
        <begin position="299"/>
        <end position="318"/>
    </location>
</feature>
<organism evidence="9 10">
    <name type="scientific">Coriobacterium glomerans (strain ATCC 49209 / DSM 20642 / JCM 10262 / PW2)</name>
    <dbReference type="NCBI Taxonomy" id="700015"/>
    <lineage>
        <taxon>Bacteria</taxon>
        <taxon>Bacillati</taxon>
        <taxon>Actinomycetota</taxon>
        <taxon>Coriobacteriia</taxon>
        <taxon>Coriobacteriales</taxon>
        <taxon>Coriobacteriaceae</taxon>
        <taxon>Coriobacterium</taxon>
    </lineage>
</organism>
<feature type="transmembrane region" description="Helical" evidence="8">
    <location>
        <begin position="324"/>
        <end position="345"/>
    </location>
</feature>
<dbReference type="KEGG" id="cgo:Corgl_0589"/>
<feature type="transmembrane region" description="Helical" evidence="8">
    <location>
        <begin position="148"/>
        <end position="167"/>
    </location>
</feature>
<dbReference type="PRINTS" id="PR00174">
    <property type="entry name" value="LACYSMPORT"/>
</dbReference>
<evidence type="ECO:0000256" key="2">
    <source>
        <dbReference type="ARBA" id="ARBA00022448"/>
    </source>
</evidence>